<dbReference type="Gene3D" id="1.10.238.10">
    <property type="entry name" value="EF-hand"/>
    <property type="match status" value="2"/>
</dbReference>
<feature type="chain" id="PRO_5006052447" description="EF-hand domain-containing protein" evidence="2">
    <location>
        <begin position="22"/>
        <end position="144"/>
    </location>
</feature>
<dbReference type="InterPro" id="IPR018247">
    <property type="entry name" value="EF_Hand_1_Ca_BS"/>
</dbReference>
<accession>A0A0P0NX13</accession>
<dbReference type="GO" id="GO:0005509">
    <property type="term" value="F:calcium ion binding"/>
    <property type="evidence" value="ECO:0007669"/>
    <property type="project" value="InterPro"/>
</dbReference>
<dbReference type="Proteomes" id="UP000056905">
    <property type="component" value="Chromosome"/>
</dbReference>
<dbReference type="PROSITE" id="PS50222">
    <property type="entry name" value="EF_HAND_2"/>
    <property type="match status" value="2"/>
</dbReference>
<dbReference type="InterPro" id="IPR011992">
    <property type="entry name" value="EF-hand-dom_pair"/>
</dbReference>
<feature type="domain" description="EF-hand" evidence="3">
    <location>
        <begin position="108"/>
        <end position="143"/>
    </location>
</feature>
<sequence length="144" mass="14972">MSKEILIAAAAVMLLAGPALAAPKGPASLDANADGKVTLSEFQAGRGDQMMGRLDADKNGKLSRAEFAAMRKPAADASAPDADKPGKGADRLWSRVDSDNDDALTRGELDSFLAGRFKRMDADNDGTLSTAELKPRAGKAKVGI</sequence>
<dbReference type="OrthoDB" id="113323at2"/>
<feature type="signal peptide" evidence="2">
    <location>
        <begin position="1"/>
        <end position="21"/>
    </location>
</feature>
<dbReference type="KEGG" id="chq:AQ619_04075"/>
<name>A0A0P0NX13_9CAUL</name>
<keyword evidence="2" id="KW-0732">Signal</keyword>
<evidence type="ECO:0000259" key="3">
    <source>
        <dbReference type="PROSITE" id="PS50222"/>
    </source>
</evidence>
<evidence type="ECO:0000313" key="4">
    <source>
        <dbReference type="EMBL" id="ALL12599.1"/>
    </source>
</evidence>
<evidence type="ECO:0000256" key="2">
    <source>
        <dbReference type="SAM" id="SignalP"/>
    </source>
</evidence>
<dbReference type="STRING" id="69395.AQ619_04075"/>
<evidence type="ECO:0000313" key="5">
    <source>
        <dbReference type="Proteomes" id="UP000056905"/>
    </source>
</evidence>
<dbReference type="EMBL" id="CP013002">
    <property type="protein sequence ID" value="ALL12599.1"/>
    <property type="molecule type" value="Genomic_DNA"/>
</dbReference>
<protein>
    <recommendedName>
        <fullName evidence="3">EF-hand domain-containing protein</fullName>
    </recommendedName>
</protein>
<keyword evidence="5" id="KW-1185">Reference proteome</keyword>
<evidence type="ECO:0000256" key="1">
    <source>
        <dbReference type="SAM" id="MobiDB-lite"/>
    </source>
</evidence>
<proteinExistence type="predicted"/>
<feature type="region of interest" description="Disordered" evidence="1">
    <location>
        <begin position="122"/>
        <end position="144"/>
    </location>
</feature>
<feature type="region of interest" description="Disordered" evidence="1">
    <location>
        <begin position="69"/>
        <end position="105"/>
    </location>
</feature>
<reference evidence="4 5" key="1">
    <citation type="submission" date="2015-10" db="EMBL/GenBank/DDBJ databases">
        <title>Conservation of the essential genome among Caulobacter and Brevundimonas species.</title>
        <authorList>
            <person name="Scott D."/>
            <person name="Ely B."/>
        </authorList>
    </citation>
    <scope>NUCLEOTIDE SEQUENCE [LARGE SCALE GENOMIC DNA]</scope>
    <source>
        <strain evidence="4 5">CB4</strain>
    </source>
</reference>
<dbReference type="PROSITE" id="PS00018">
    <property type="entry name" value="EF_HAND_1"/>
    <property type="match status" value="2"/>
</dbReference>
<dbReference type="SUPFAM" id="SSF47473">
    <property type="entry name" value="EF-hand"/>
    <property type="match status" value="1"/>
</dbReference>
<dbReference type="InterPro" id="IPR002048">
    <property type="entry name" value="EF_hand_dom"/>
</dbReference>
<organism evidence="4 5">
    <name type="scientific">Caulobacter henricii</name>
    <dbReference type="NCBI Taxonomy" id="69395"/>
    <lineage>
        <taxon>Bacteria</taxon>
        <taxon>Pseudomonadati</taxon>
        <taxon>Pseudomonadota</taxon>
        <taxon>Alphaproteobacteria</taxon>
        <taxon>Caulobacterales</taxon>
        <taxon>Caulobacteraceae</taxon>
        <taxon>Caulobacter</taxon>
    </lineage>
</organism>
<feature type="domain" description="EF-hand" evidence="3">
    <location>
        <begin position="42"/>
        <end position="77"/>
    </location>
</feature>
<dbReference type="RefSeq" id="WP_062144628.1">
    <property type="nucleotide sequence ID" value="NZ_CP013002.1"/>
</dbReference>
<gene>
    <name evidence="4" type="ORF">AQ619_04075</name>
</gene>
<dbReference type="Pfam" id="PF13202">
    <property type="entry name" value="EF-hand_5"/>
    <property type="match status" value="3"/>
</dbReference>
<feature type="compositionally biased region" description="Basic and acidic residues" evidence="1">
    <location>
        <begin position="81"/>
        <end position="105"/>
    </location>
</feature>
<dbReference type="AlphaFoldDB" id="A0A0P0NX13"/>